<comment type="caution">
    <text evidence="1">The sequence shown here is derived from an EMBL/GenBank/DDBJ whole genome shotgun (WGS) entry which is preliminary data.</text>
</comment>
<dbReference type="EMBL" id="RSAS01000128">
    <property type="protein sequence ID" value="RRR76275.1"/>
    <property type="molecule type" value="Genomic_DNA"/>
</dbReference>
<protein>
    <recommendedName>
        <fullName evidence="3">DUF2281 domain-containing protein</fullName>
    </recommendedName>
</protein>
<evidence type="ECO:0000313" key="2">
    <source>
        <dbReference type="Proteomes" id="UP000280307"/>
    </source>
</evidence>
<proteinExistence type="predicted"/>
<name>A0A426U805_9CHLR</name>
<dbReference type="AlphaFoldDB" id="A0A426U805"/>
<gene>
    <name evidence="1" type="ORF">EI684_03305</name>
</gene>
<organism evidence="1 2">
    <name type="scientific">Candidatus Viridilinea halotolerans</name>
    <dbReference type="NCBI Taxonomy" id="2491704"/>
    <lineage>
        <taxon>Bacteria</taxon>
        <taxon>Bacillati</taxon>
        <taxon>Chloroflexota</taxon>
        <taxon>Chloroflexia</taxon>
        <taxon>Chloroflexales</taxon>
        <taxon>Chloroflexineae</taxon>
        <taxon>Oscillochloridaceae</taxon>
        <taxon>Candidatus Viridilinea</taxon>
    </lineage>
</organism>
<sequence>MTLQEMLIEIPKLTMQEQLLLLESLSHALNTNTSQSAPITQQSSLVEKLYGAFNPTKVILTDEDVDRMRFEAIMEKHS</sequence>
<accession>A0A426U805</accession>
<evidence type="ECO:0008006" key="3">
    <source>
        <dbReference type="Google" id="ProtNLM"/>
    </source>
</evidence>
<reference evidence="1 2" key="1">
    <citation type="submission" date="2018-12" db="EMBL/GenBank/DDBJ databases">
        <title>Genome Sequence of Candidatus Viridilinea halotolerans isolated from saline sulfide-rich spring.</title>
        <authorList>
            <person name="Grouzdev D.S."/>
            <person name="Burganskaya E.I."/>
            <person name="Krutkina M.S."/>
            <person name="Sukhacheva M.V."/>
            <person name="Gorlenko V.M."/>
        </authorList>
    </citation>
    <scope>NUCLEOTIDE SEQUENCE [LARGE SCALE GENOMIC DNA]</scope>
    <source>
        <strain evidence="1">Chok-6</strain>
    </source>
</reference>
<dbReference type="Proteomes" id="UP000280307">
    <property type="component" value="Unassembled WGS sequence"/>
</dbReference>
<evidence type="ECO:0000313" key="1">
    <source>
        <dbReference type="EMBL" id="RRR76275.1"/>
    </source>
</evidence>